<name>A0A9X1U4K4_9FLAO</name>
<gene>
    <name evidence="2" type="ORF">K8089_15305</name>
</gene>
<dbReference type="RefSeq" id="WP_237604168.1">
    <property type="nucleotide sequence ID" value="NZ_JAIRBA010000045.1"/>
</dbReference>
<evidence type="ECO:0000313" key="3">
    <source>
        <dbReference type="Proteomes" id="UP001139461"/>
    </source>
</evidence>
<evidence type="ECO:0000313" key="2">
    <source>
        <dbReference type="EMBL" id="MCG2420392.1"/>
    </source>
</evidence>
<evidence type="ECO:0000256" key="1">
    <source>
        <dbReference type="SAM" id="SignalP"/>
    </source>
</evidence>
<sequence>MKKLLLLLFFIGSHFIYAQDISVKSKTSEIFKDNKKNTSLLFSESDGQGGFITIRQYVNSFTRAPKGYYIDHYDANLKQVNETEIEIDNNQIKGLMINNGAVFILETAHDKKADTFNFNILESSISSFEFQKRTLFSLNEDEVKKYFGIGIGVFFINNGFSQMDSNPFGEVTFSAKKNFFCVNFDIKDKESQTQRLYVFDKNFKPIFGREFKRDIKDKLFQYENIDVDDETGEIYLLGKVFENNSTRTKKKGKANYNYELHKITATDEKSVSFSPDENFIGSLFTVRGKNSISCAGFYSEKNDYRYKGVCRFNLDPETLAITQQSYMPFSEEFIKDKYGKVKDKELKNLSFKSAIINDKEDIVLNAEEFYVTTHTSSSMNGGMTTRSVYHFNDIVSVKISGAGELLWARNINKRQATSGGLMEYLSFSSTVLGDDTYLFINCSDKIRKISKDRIEFKQGNMKKANLYAIKIDNDGNYSFKNIVDDKASDVSFFVSQGIHTGIDGSEMVFIGRKKSKKQFLKLNIL</sequence>
<feature type="signal peptide" evidence="1">
    <location>
        <begin position="1"/>
        <end position="18"/>
    </location>
</feature>
<keyword evidence="1" id="KW-0732">Signal</keyword>
<dbReference type="Proteomes" id="UP001139461">
    <property type="component" value="Unassembled WGS sequence"/>
</dbReference>
<accession>A0A9X1U4K4</accession>
<proteinExistence type="predicted"/>
<keyword evidence="3" id="KW-1185">Reference proteome</keyword>
<comment type="caution">
    <text evidence="2">The sequence shown here is derived from an EMBL/GenBank/DDBJ whole genome shotgun (WGS) entry which is preliminary data.</text>
</comment>
<protein>
    <submittedName>
        <fullName evidence="2">Uncharacterized protein</fullName>
    </submittedName>
</protein>
<organism evidence="2 3">
    <name type="scientific">Aequorivita vitellina</name>
    <dbReference type="NCBI Taxonomy" id="2874475"/>
    <lineage>
        <taxon>Bacteria</taxon>
        <taxon>Pseudomonadati</taxon>
        <taxon>Bacteroidota</taxon>
        <taxon>Flavobacteriia</taxon>
        <taxon>Flavobacteriales</taxon>
        <taxon>Flavobacteriaceae</taxon>
        <taxon>Aequorivita</taxon>
    </lineage>
</organism>
<dbReference type="AlphaFoldDB" id="A0A9X1U4K4"/>
<reference evidence="2" key="1">
    <citation type="submission" date="2021-09" db="EMBL/GenBank/DDBJ databases">
        <title>Genome of Aequorivita sp. strain F47161.</title>
        <authorList>
            <person name="Wang Y."/>
        </authorList>
    </citation>
    <scope>NUCLEOTIDE SEQUENCE</scope>
    <source>
        <strain evidence="2">F47161</strain>
    </source>
</reference>
<dbReference type="EMBL" id="JAIRBA010000045">
    <property type="protein sequence ID" value="MCG2420392.1"/>
    <property type="molecule type" value="Genomic_DNA"/>
</dbReference>
<feature type="chain" id="PRO_5040795892" evidence="1">
    <location>
        <begin position="19"/>
        <end position="525"/>
    </location>
</feature>